<dbReference type="AlphaFoldDB" id="A0A239ZMJ9"/>
<feature type="transmembrane region" description="Helical" evidence="6">
    <location>
        <begin position="79"/>
        <end position="101"/>
    </location>
</feature>
<dbReference type="Pfam" id="PF09678">
    <property type="entry name" value="Caa3_CtaG"/>
    <property type="match status" value="1"/>
</dbReference>
<evidence type="ECO:0000256" key="5">
    <source>
        <dbReference type="ARBA" id="ARBA00023136"/>
    </source>
</evidence>
<evidence type="ECO:0000256" key="3">
    <source>
        <dbReference type="ARBA" id="ARBA00022692"/>
    </source>
</evidence>
<dbReference type="InterPro" id="IPR014108">
    <property type="entry name" value="Caa3-assmbl_CtaG"/>
</dbReference>
<evidence type="ECO:0000313" key="8">
    <source>
        <dbReference type="Proteomes" id="UP000242084"/>
    </source>
</evidence>
<dbReference type="GO" id="GO:0005886">
    <property type="term" value="C:plasma membrane"/>
    <property type="evidence" value="ECO:0007669"/>
    <property type="project" value="UniProtKB-SubCell"/>
</dbReference>
<dbReference type="InterPro" id="IPR019108">
    <property type="entry name" value="Caa3_assmbl_CtaG-rel"/>
</dbReference>
<feature type="transmembrane region" description="Helical" evidence="6">
    <location>
        <begin position="54"/>
        <end position="73"/>
    </location>
</feature>
<dbReference type="NCBIfam" id="TIGR02737">
    <property type="entry name" value="caa3_CtaG"/>
    <property type="match status" value="1"/>
</dbReference>
<feature type="transmembrane region" description="Helical" evidence="6">
    <location>
        <begin position="121"/>
        <end position="140"/>
    </location>
</feature>
<feature type="transmembrane region" description="Helical" evidence="6">
    <location>
        <begin position="266"/>
        <end position="288"/>
    </location>
</feature>
<keyword evidence="4 6" id="KW-1133">Transmembrane helix</keyword>
<evidence type="ECO:0000256" key="6">
    <source>
        <dbReference type="SAM" id="Phobius"/>
    </source>
</evidence>
<protein>
    <submittedName>
        <fullName evidence="7">Cytochrome c oxidase assembly factor CtaG</fullName>
    </submittedName>
</protein>
<evidence type="ECO:0000256" key="4">
    <source>
        <dbReference type="ARBA" id="ARBA00022989"/>
    </source>
</evidence>
<proteinExistence type="predicted"/>
<evidence type="ECO:0000313" key="7">
    <source>
        <dbReference type="EMBL" id="SNV72305.1"/>
    </source>
</evidence>
<comment type="subcellular location">
    <subcellularLocation>
        <location evidence="1">Cell membrane</location>
        <topology evidence="1">Multi-pass membrane protein</topology>
    </subcellularLocation>
</comment>
<keyword evidence="3 6" id="KW-0812">Transmembrane</keyword>
<dbReference type="Proteomes" id="UP000242084">
    <property type="component" value="Chromosome 1"/>
</dbReference>
<name>A0A239ZMJ9_9STAP</name>
<feature type="transmembrane region" description="Helical" evidence="6">
    <location>
        <begin position="190"/>
        <end position="209"/>
    </location>
</feature>
<gene>
    <name evidence="7" type="ORF">SAMEA4384403_01703</name>
</gene>
<dbReference type="EMBL" id="LT906462">
    <property type="protein sequence ID" value="SNV72305.1"/>
    <property type="molecule type" value="Genomic_DNA"/>
</dbReference>
<keyword evidence="8" id="KW-1185">Reference proteome</keyword>
<dbReference type="RefSeq" id="WP_095088606.1">
    <property type="nucleotide sequence ID" value="NZ_BMDM01000004.1"/>
</dbReference>
<dbReference type="OrthoDB" id="128422at2"/>
<feature type="transmembrane region" description="Helical" evidence="6">
    <location>
        <begin position="152"/>
        <end position="170"/>
    </location>
</feature>
<organism evidence="7 8">
    <name type="scientific">Mammaliicoccus stepanovicii</name>
    <dbReference type="NCBI Taxonomy" id="643214"/>
    <lineage>
        <taxon>Bacteria</taxon>
        <taxon>Bacillati</taxon>
        <taxon>Bacillota</taxon>
        <taxon>Bacilli</taxon>
        <taxon>Bacillales</taxon>
        <taxon>Staphylococcaceae</taxon>
        <taxon>Mammaliicoccus</taxon>
    </lineage>
</organism>
<evidence type="ECO:0000256" key="1">
    <source>
        <dbReference type="ARBA" id="ARBA00004651"/>
    </source>
</evidence>
<evidence type="ECO:0000256" key="2">
    <source>
        <dbReference type="ARBA" id="ARBA00022475"/>
    </source>
</evidence>
<accession>A0A239ZMJ9</accession>
<dbReference type="KEGG" id="sste:SAMEA4384403_1703"/>
<keyword evidence="5 6" id="KW-0472">Membrane</keyword>
<reference evidence="7 8" key="1">
    <citation type="submission" date="2017-06" db="EMBL/GenBank/DDBJ databases">
        <authorList>
            <consortium name="Pathogen Informatics"/>
        </authorList>
    </citation>
    <scope>NUCLEOTIDE SEQUENCE [LARGE SCALE GENOMIC DNA]</scope>
    <source>
        <strain evidence="7 8">NCTC13839</strain>
    </source>
</reference>
<feature type="transmembrane region" description="Helical" evidence="6">
    <location>
        <begin position="12"/>
        <end position="34"/>
    </location>
</feature>
<sequence length="317" mass="36559">MNGLSSISIFGFWANWTPFFFIGVVCVIVLYLLICGKWYKDIPGGRPLKKSEAILFSVLMLMIYLLEGGPIYLLSHIIFSFHMLQMAIMFLIVVPMLFYAIPEYIVKYVEGLPVINKIVSLFTKPILAIILFNGLFSVYHLPIVLDTLKQDATLHSLYTILLFISAWFMWHPIFNRHISEEQQMSNIKKILYIFFIGVLLTPSCGLIIFSNNAMYDTYTSGKAWMGAMALCVPPDTLNSVVQGSGISGPEYFTNFTPLEDQQTGGVIMKVMQEIVFGIYLYIIFIKWYRYERKNEQQITDDSLRKLKEQKALYNQFR</sequence>
<keyword evidence="2" id="KW-1003">Cell membrane</keyword>